<dbReference type="GO" id="GO:0016746">
    <property type="term" value="F:acyltransferase activity"/>
    <property type="evidence" value="ECO:0007669"/>
    <property type="project" value="UniProtKB-KW"/>
</dbReference>
<dbReference type="CDD" id="cd00834">
    <property type="entry name" value="KAS_I_II"/>
    <property type="match status" value="1"/>
</dbReference>
<dbReference type="PANTHER" id="PTHR11712">
    <property type="entry name" value="POLYKETIDE SYNTHASE-RELATED"/>
    <property type="match status" value="1"/>
</dbReference>
<proteinExistence type="inferred from homology"/>
<feature type="domain" description="Ketosynthase family 3 (KS3)" evidence="6">
    <location>
        <begin position="1"/>
        <end position="402"/>
    </location>
</feature>
<dbReference type="PROSITE" id="PS52004">
    <property type="entry name" value="KS3_2"/>
    <property type="match status" value="1"/>
</dbReference>
<gene>
    <name evidence="7" type="ORF">ABT188_32995</name>
</gene>
<evidence type="ECO:0000256" key="5">
    <source>
        <dbReference type="SAM" id="MobiDB-lite"/>
    </source>
</evidence>
<evidence type="ECO:0000256" key="3">
    <source>
        <dbReference type="ARBA" id="ARBA00023315"/>
    </source>
</evidence>
<dbReference type="NCBIfam" id="NF005589">
    <property type="entry name" value="PRK07314.1"/>
    <property type="match status" value="1"/>
</dbReference>
<accession>A0ABV1T5P4</accession>
<keyword evidence="8" id="KW-1185">Reference proteome</keyword>
<sequence length="402" mass="40754">MTSVAVTGIGLVTPAGVGAQANWDRLTTGVPTAATDVRLAGLPVQFSCQVPDFDADALLGNRLAWQLDPVAQFALVAAREAIADAGLDAAAWDASRVAVVVGSCVGGARTAAEQAGKLREDGPGAVSAMFLPKHLVNMVAGIVSIHCNATGPSMVISTACASGSTAIAVARDLLLNDRCDIAIAGGAEAATSPLYVSGFARMGTLSRRNDDPAGASRPFSAERDGFVMAEGAGMLVLERAADARARGASAWARVLGCGSSADSHHVTSPHPEGRGARAAAEQACAQADISPSEVGHVNAHGSGTKLSDTIEARYIGDLFPSAITTSTKSLTGHALGAAGAIEAAYTAMSLRHQAIPATANLAPQDPEIDIDIAAEFTKTSFELAVSNSFGFGGHNAVLLMAQ</sequence>
<evidence type="ECO:0000259" key="6">
    <source>
        <dbReference type="PROSITE" id="PS52004"/>
    </source>
</evidence>
<evidence type="ECO:0000256" key="2">
    <source>
        <dbReference type="ARBA" id="ARBA00022679"/>
    </source>
</evidence>
<dbReference type="SUPFAM" id="SSF53901">
    <property type="entry name" value="Thiolase-like"/>
    <property type="match status" value="2"/>
</dbReference>
<dbReference type="PROSITE" id="PS00606">
    <property type="entry name" value="KS3_1"/>
    <property type="match status" value="1"/>
</dbReference>
<reference evidence="7 8" key="1">
    <citation type="submission" date="2024-06" db="EMBL/GenBank/DDBJ databases">
        <title>The Natural Products Discovery Center: Release of the First 8490 Sequenced Strains for Exploring Actinobacteria Biosynthetic Diversity.</title>
        <authorList>
            <person name="Kalkreuter E."/>
            <person name="Kautsar S.A."/>
            <person name="Yang D."/>
            <person name="Bader C.D."/>
            <person name="Teijaro C.N."/>
            <person name="Fluegel L."/>
            <person name="Davis C.M."/>
            <person name="Simpson J.R."/>
            <person name="Lauterbach L."/>
            <person name="Steele A.D."/>
            <person name="Gui C."/>
            <person name="Meng S."/>
            <person name="Li G."/>
            <person name="Viehrig K."/>
            <person name="Ye F."/>
            <person name="Su P."/>
            <person name="Kiefer A.F."/>
            <person name="Nichols A."/>
            <person name="Cepeda A.J."/>
            <person name="Yan W."/>
            <person name="Fan B."/>
            <person name="Jiang Y."/>
            <person name="Adhikari A."/>
            <person name="Zheng C.-J."/>
            <person name="Schuster L."/>
            <person name="Cowan T.M."/>
            <person name="Smanski M.J."/>
            <person name="Chevrette M.G."/>
            <person name="De Carvalho L.P.S."/>
            <person name="Shen B."/>
        </authorList>
    </citation>
    <scope>NUCLEOTIDE SEQUENCE [LARGE SCALE GENOMIC DNA]</scope>
    <source>
        <strain evidence="7 8">NPDC001615</strain>
    </source>
</reference>
<dbReference type="Pfam" id="PF02801">
    <property type="entry name" value="Ketoacyl-synt_C"/>
    <property type="match status" value="1"/>
</dbReference>
<dbReference type="SMART" id="SM00825">
    <property type="entry name" value="PKS_KS"/>
    <property type="match status" value="1"/>
</dbReference>
<dbReference type="InterPro" id="IPR020841">
    <property type="entry name" value="PKS_Beta-ketoAc_synthase_dom"/>
</dbReference>
<dbReference type="Gene3D" id="3.40.47.10">
    <property type="match status" value="1"/>
</dbReference>
<dbReference type="Pfam" id="PF00109">
    <property type="entry name" value="ketoacyl-synt"/>
    <property type="match status" value="1"/>
</dbReference>
<organism evidence="7 8">
    <name type="scientific">Streptomyces violaceorubidus</name>
    <dbReference type="NCBI Taxonomy" id="284042"/>
    <lineage>
        <taxon>Bacteria</taxon>
        <taxon>Bacillati</taxon>
        <taxon>Actinomycetota</taxon>
        <taxon>Actinomycetes</taxon>
        <taxon>Kitasatosporales</taxon>
        <taxon>Streptomycetaceae</taxon>
        <taxon>Streptomyces</taxon>
    </lineage>
</organism>
<comment type="caution">
    <text evidence="7">The sequence shown here is derived from an EMBL/GenBank/DDBJ whole genome shotgun (WGS) entry which is preliminary data.</text>
</comment>
<comment type="similarity">
    <text evidence="1 4">Belongs to the thiolase-like superfamily. Beta-ketoacyl-ACP synthases family.</text>
</comment>
<evidence type="ECO:0000313" key="8">
    <source>
        <dbReference type="Proteomes" id="UP001496720"/>
    </source>
</evidence>
<dbReference type="InterPro" id="IPR014030">
    <property type="entry name" value="Ketoacyl_synth_N"/>
</dbReference>
<dbReference type="RefSeq" id="WP_352150489.1">
    <property type="nucleotide sequence ID" value="NZ_JBEOZY010000063.1"/>
</dbReference>
<feature type="compositionally biased region" description="Low complexity" evidence="5">
    <location>
        <begin position="276"/>
        <end position="285"/>
    </location>
</feature>
<evidence type="ECO:0000313" key="7">
    <source>
        <dbReference type="EMBL" id="MER6169310.1"/>
    </source>
</evidence>
<dbReference type="EC" id="2.3.1.-" evidence="7"/>
<keyword evidence="3 7" id="KW-0012">Acyltransferase</keyword>
<evidence type="ECO:0000256" key="1">
    <source>
        <dbReference type="ARBA" id="ARBA00008467"/>
    </source>
</evidence>
<feature type="region of interest" description="Disordered" evidence="5">
    <location>
        <begin position="261"/>
        <end position="285"/>
    </location>
</feature>
<protein>
    <submittedName>
        <fullName evidence="7">Beta-ketoacyl-[acyl-carrier-protein] synthase family protein</fullName>
        <ecNumber evidence="7">2.3.1.-</ecNumber>
    </submittedName>
</protein>
<dbReference type="InterPro" id="IPR000794">
    <property type="entry name" value="Beta-ketoacyl_synthase"/>
</dbReference>
<dbReference type="InterPro" id="IPR018201">
    <property type="entry name" value="Ketoacyl_synth_AS"/>
</dbReference>
<keyword evidence="2 4" id="KW-0808">Transferase</keyword>
<dbReference type="InterPro" id="IPR016039">
    <property type="entry name" value="Thiolase-like"/>
</dbReference>
<name>A0ABV1T5P4_9ACTN</name>
<dbReference type="Proteomes" id="UP001496720">
    <property type="component" value="Unassembled WGS sequence"/>
</dbReference>
<dbReference type="PANTHER" id="PTHR11712:SF347">
    <property type="entry name" value="BETA KETOACYL-ACYL CARRIER PROTEIN SYNTHASE"/>
    <property type="match status" value="1"/>
</dbReference>
<dbReference type="InterPro" id="IPR014031">
    <property type="entry name" value="Ketoacyl_synth_C"/>
</dbReference>
<evidence type="ECO:0000256" key="4">
    <source>
        <dbReference type="RuleBase" id="RU003694"/>
    </source>
</evidence>
<dbReference type="EMBL" id="JBEOZY010000063">
    <property type="protein sequence ID" value="MER6169310.1"/>
    <property type="molecule type" value="Genomic_DNA"/>
</dbReference>